<dbReference type="GO" id="GO:0015020">
    <property type="term" value="F:glucuronosyltransferase activity"/>
    <property type="evidence" value="ECO:0007669"/>
    <property type="project" value="UniProtKB-EC"/>
</dbReference>
<name>A0A8C2YR61_CHILA</name>
<keyword evidence="4" id="KW-0328">Glycosyltransferase</keyword>
<dbReference type="GO" id="GO:0016020">
    <property type="term" value="C:membrane"/>
    <property type="evidence" value="ECO:0007669"/>
    <property type="project" value="UniProtKB-SubCell"/>
</dbReference>
<dbReference type="AlphaFoldDB" id="A0A8C2YR61"/>
<evidence type="ECO:0000256" key="3">
    <source>
        <dbReference type="ARBA" id="ARBA00012544"/>
    </source>
</evidence>
<keyword evidence="6" id="KW-0812">Transmembrane</keyword>
<organism evidence="11 12">
    <name type="scientific">Chinchilla lanigera</name>
    <name type="common">Long-tailed chinchilla</name>
    <name type="synonym">Chinchilla villidera</name>
    <dbReference type="NCBI Taxonomy" id="34839"/>
    <lineage>
        <taxon>Eukaryota</taxon>
        <taxon>Metazoa</taxon>
        <taxon>Chordata</taxon>
        <taxon>Craniata</taxon>
        <taxon>Vertebrata</taxon>
        <taxon>Euteleostomi</taxon>
        <taxon>Mammalia</taxon>
        <taxon>Eutheria</taxon>
        <taxon>Euarchontoglires</taxon>
        <taxon>Glires</taxon>
        <taxon>Rodentia</taxon>
        <taxon>Hystricomorpha</taxon>
        <taxon>Chinchillidae</taxon>
        <taxon>Chinchilla</taxon>
    </lineage>
</organism>
<sequence length="332" mass="37561">MATALQVPLRGLLGLLLIACVTPWAEGWKVLVVPMEGSHWLSMKDVVRQLHARGHQAVVLAPEVSLHIKGEDFFTVNFYTFPYTQEEYKNMMDEGKFVFETQNYLESLFKAVTSFKKFTAAYERSCVELLRNNSLISQLNSSSFDVVLTDPVFPCGAVLAKYLSIPAVFFLRGIPCGLDFEGTGCPNPSSYIPQLLTTYSDHMTFLQRVKNMLYPLGLKFFCHIAFSPFESIASEVFQGEVSLVDVLSHASVWLFRGDFVLEYPRPIMPNMVFIGGINCVSRKSLSQVCIAAFIQSMFQQETFLKLLPRAYLSTRLPKDVYLFICTSLWRGI</sequence>
<evidence type="ECO:0000256" key="9">
    <source>
        <dbReference type="ARBA" id="ARBA00023180"/>
    </source>
</evidence>
<feature type="signal peptide" evidence="10">
    <location>
        <begin position="1"/>
        <end position="27"/>
    </location>
</feature>
<reference evidence="11" key="2">
    <citation type="submission" date="2025-09" db="UniProtKB">
        <authorList>
            <consortium name="Ensembl"/>
        </authorList>
    </citation>
    <scope>IDENTIFICATION</scope>
</reference>
<dbReference type="Gene3D" id="3.40.50.2000">
    <property type="entry name" value="Glycogen Phosphorylase B"/>
    <property type="match status" value="1"/>
</dbReference>
<evidence type="ECO:0000256" key="5">
    <source>
        <dbReference type="ARBA" id="ARBA00022679"/>
    </source>
</evidence>
<dbReference type="Ensembl" id="ENSCLAT00000017405.1">
    <property type="protein sequence ID" value="ENSCLAP00000017236.1"/>
    <property type="gene ID" value="ENSCLAG00000011830.1"/>
</dbReference>
<keyword evidence="8" id="KW-1133">Transmembrane helix</keyword>
<evidence type="ECO:0000313" key="11">
    <source>
        <dbReference type="Ensembl" id="ENSCLAP00000017236.1"/>
    </source>
</evidence>
<evidence type="ECO:0000256" key="2">
    <source>
        <dbReference type="ARBA" id="ARBA00009995"/>
    </source>
</evidence>
<evidence type="ECO:0000256" key="10">
    <source>
        <dbReference type="SAM" id="SignalP"/>
    </source>
</evidence>
<keyword evidence="12" id="KW-1185">Reference proteome</keyword>
<feature type="chain" id="PRO_5034681064" description="glucuronosyltransferase" evidence="10">
    <location>
        <begin position="28"/>
        <end position="332"/>
    </location>
</feature>
<evidence type="ECO:0000313" key="12">
    <source>
        <dbReference type="Proteomes" id="UP000694398"/>
    </source>
</evidence>
<evidence type="ECO:0000256" key="8">
    <source>
        <dbReference type="ARBA" id="ARBA00022989"/>
    </source>
</evidence>
<keyword evidence="9" id="KW-0325">Glycoprotein</keyword>
<dbReference type="Pfam" id="PF00201">
    <property type="entry name" value="UDPGT"/>
    <property type="match status" value="1"/>
</dbReference>
<evidence type="ECO:0000256" key="6">
    <source>
        <dbReference type="ARBA" id="ARBA00022692"/>
    </source>
</evidence>
<dbReference type="FunFam" id="3.40.50.2000:FF:000066">
    <property type="entry name" value="UDP-glucuronosyltransferase 1-1"/>
    <property type="match status" value="1"/>
</dbReference>
<accession>A0A8C2YR61</accession>
<reference evidence="11" key="1">
    <citation type="submission" date="2025-08" db="UniProtKB">
        <authorList>
            <consortium name="Ensembl"/>
        </authorList>
    </citation>
    <scope>IDENTIFICATION</scope>
</reference>
<dbReference type="Proteomes" id="UP000694398">
    <property type="component" value="Unassembled WGS sequence"/>
</dbReference>
<dbReference type="GeneTree" id="ENSGT00940000162976"/>
<keyword evidence="7 10" id="KW-0732">Signal</keyword>
<proteinExistence type="inferred from homology"/>
<evidence type="ECO:0000256" key="4">
    <source>
        <dbReference type="ARBA" id="ARBA00022676"/>
    </source>
</evidence>
<comment type="subcellular location">
    <subcellularLocation>
        <location evidence="1">Membrane</location>
        <topology evidence="1">Single-pass membrane protein</topology>
    </subcellularLocation>
</comment>
<keyword evidence="5" id="KW-0808">Transferase</keyword>
<dbReference type="PANTHER" id="PTHR48043">
    <property type="entry name" value="EG:EG0003.4 PROTEIN-RELATED"/>
    <property type="match status" value="1"/>
</dbReference>
<gene>
    <name evidence="11" type="primary">LOC102006309</name>
</gene>
<dbReference type="InterPro" id="IPR050271">
    <property type="entry name" value="UDP-glycosyltransferase"/>
</dbReference>
<dbReference type="SUPFAM" id="SSF53756">
    <property type="entry name" value="UDP-Glycosyltransferase/glycogen phosphorylase"/>
    <property type="match status" value="1"/>
</dbReference>
<protein>
    <recommendedName>
        <fullName evidence="3">glucuronosyltransferase</fullName>
        <ecNumber evidence="3">2.4.1.17</ecNumber>
    </recommendedName>
</protein>
<dbReference type="EC" id="2.4.1.17" evidence="3"/>
<comment type="similarity">
    <text evidence="2">Belongs to the UDP-glycosyltransferase family.</text>
</comment>
<keyword evidence="8" id="KW-0472">Membrane</keyword>
<evidence type="ECO:0000256" key="7">
    <source>
        <dbReference type="ARBA" id="ARBA00022729"/>
    </source>
</evidence>
<dbReference type="InterPro" id="IPR002213">
    <property type="entry name" value="UDP_glucos_trans"/>
</dbReference>
<evidence type="ECO:0000256" key="1">
    <source>
        <dbReference type="ARBA" id="ARBA00004167"/>
    </source>
</evidence>
<dbReference type="PANTHER" id="PTHR48043:SF161">
    <property type="entry name" value="UDP GLUCURONOSYLTRANSFERASE FAMILY 1 MEMBER A1"/>
    <property type="match status" value="1"/>
</dbReference>